<feature type="region of interest" description="Disordered" evidence="1">
    <location>
        <begin position="93"/>
        <end position="114"/>
    </location>
</feature>
<dbReference type="eggNOG" id="ENOG502QSRH">
    <property type="taxonomic scope" value="Eukaryota"/>
</dbReference>
<dbReference type="RefSeq" id="XP_007786685.1">
    <property type="nucleotide sequence ID" value="XM_007788495.1"/>
</dbReference>
<sequence>MSQRQQLSTGPQTSNIPQSTLYLQSSSMDTTEQLTDVEADYLFFCAYDAKGWEQENVDVNVPMFSNLLEVLGNTGAEKKTQRRYPYSRIKQVGVQWQRPQNSMDKSDPGPVIGP</sequence>
<evidence type="ECO:0000256" key="1">
    <source>
        <dbReference type="SAM" id="MobiDB-lite"/>
    </source>
</evidence>
<dbReference type="Proteomes" id="UP000019373">
    <property type="component" value="Unassembled WGS sequence"/>
</dbReference>
<evidence type="ECO:0000313" key="3">
    <source>
        <dbReference type="Proteomes" id="UP000019373"/>
    </source>
</evidence>
<protein>
    <submittedName>
        <fullName evidence="2">Uncharacterized protein</fullName>
    </submittedName>
</protein>
<proteinExistence type="predicted"/>
<dbReference type="GeneID" id="19236260"/>
<feature type="region of interest" description="Disordered" evidence="1">
    <location>
        <begin position="1"/>
        <end position="24"/>
    </location>
</feature>
<organism evidence="2 3">
    <name type="scientific">Endocarpon pusillum (strain Z07020 / HMAS-L-300199)</name>
    <name type="common">Lichen-forming fungus</name>
    <dbReference type="NCBI Taxonomy" id="1263415"/>
    <lineage>
        <taxon>Eukaryota</taxon>
        <taxon>Fungi</taxon>
        <taxon>Dikarya</taxon>
        <taxon>Ascomycota</taxon>
        <taxon>Pezizomycotina</taxon>
        <taxon>Eurotiomycetes</taxon>
        <taxon>Chaetothyriomycetidae</taxon>
        <taxon>Verrucariales</taxon>
        <taxon>Verrucariaceae</taxon>
        <taxon>Endocarpon</taxon>
    </lineage>
</organism>
<gene>
    <name evidence="2" type="ORF">EPUS_01202</name>
</gene>
<dbReference type="Gene3D" id="3.40.50.720">
    <property type="entry name" value="NAD(P)-binding Rossmann-like Domain"/>
    <property type="match status" value="1"/>
</dbReference>
<dbReference type="HOGENOM" id="CLU_2121043_0_0_1"/>
<dbReference type="AlphaFoldDB" id="U1GUW2"/>
<evidence type="ECO:0000313" key="2">
    <source>
        <dbReference type="EMBL" id="ERF75836.1"/>
    </source>
</evidence>
<keyword evidence="3" id="KW-1185">Reference proteome</keyword>
<name>U1GUW2_ENDPU</name>
<reference evidence="3" key="1">
    <citation type="journal article" date="2014" name="BMC Genomics">
        <title>Genome characteristics reveal the impact of lichenization on lichen-forming fungus Endocarpon pusillum Hedwig (Verrucariales, Ascomycota).</title>
        <authorList>
            <person name="Wang Y.-Y."/>
            <person name="Liu B."/>
            <person name="Zhang X.-Y."/>
            <person name="Zhou Q.-M."/>
            <person name="Zhang T."/>
            <person name="Li H."/>
            <person name="Yu Y.-F."/>
            <person name="Zhang X.-L."/>
            <person name="Hao X.-Y."/>
            <person name="Wang M."/>
            <person name="Wang L."/>
            <person name="Wei J.-C."/>
        </authorList>
    </citation>
    <scope>NUCLEOTIDE SEQUENCE [LARGE SCALE GENOMIC DNA]</scope>
    <source>
        <strain evidence="3">Z07020 / HMAS-L-300199</strain>
    </source>
</reference>
<dbReference type="OrthoDB" id="1731983at2759"/>
<accession>U1GUW2</accession>
<dbReference type="EMBL" id="KE720795">
    <property type="protein sequence ID" value="ERF75836.1"/>
    <property type="molecule type" value="Genomic_DNA"/>
</dbReference>